<evidence type="ECO:0000313" key="3">
    <source>
        <dbReference type="Proteomes" id="UP000271889"/>
    </source>
</evidence>
<feature type="region of interest" description="Disordered" evidence="1">
    <location>
        <begin position="1"/>
        <end position="32"/>
    </location>
</feature>
<evidence type="ECO:0000256" key="1">
    <source>
        <dbReference type="SAM" id="MobiDB-lite"/>
    </source>
</evidence>
<proteinExistence type="predicted"/>
<dbReference type="Proteomes" id="UP000271889">
    <property type="component" value="Unassembled WGS sequence"/>
</dbReference>
<name>A0A3P7MYK5_CYLGO</name>
<evidence type="ECO:0000313" key="2">
    <source>
        <dbReference type="EMBL" id="VDN23591.1"/>
    </source>
</evidence>
<organism evidence="2 3">
    <name type="scientific">Cylicostephanus goldi</name>
    <name type="common">Nematode worm</name>
    <dbReference type="NCBI Taxonomy" id="71465"/>
    <lineage>
        <taxon>Eukaryota</taxon>
        <taxon>Metazoa</taxon>
        <taxon>Ecdysozoa</taxon>
        <taxon>Nematoda</taxon>
        <taxon>Chromadorea</taxon>
        <taxon>Rhabditida</taxon>
        <taxon>Rhabditina</taxon>
        <taxon>Rhabditomorpha</taxon>
        <taxon>Strongyloidea</taxon>
        <taxon>Strongylidae</taxon>
        <taxon>Cylicostephanus</taxon>
    </lineage>
</organism>
<feature type="non-terminal residue" evidence="2">
    <location>
        <position position="32"/>
    </location>
</feature>
<dbReference type="EMBL" id="UYRV01107612">
    <property type="protein sequence ID" value="VDN23591.1"/>
    <property type="molecule type" value="Genomic_DNA"/>
</dbReference>
<gene>
    <name evidence="2" type="ORF">CGOC_LOCUS9620</name>
</gene>
<reference evidence="2 3" key="1">
    <citation type="submission" date="2018-11" db="EMBL/GenBank/DDBJ databases">
        <authorList>
            <consortium name="Pathogen Informatics"/>
        </authorList>
    </citation>
    <scope>NUCLEOTIDE SEQUENCE [LARGE SCALE GENOMIC DNA]</scope>
</reference>
<accession>A0A3P7MYK5</accession>
<dbReference type="AlphaFoldDB" id="A0A3P7MYK5"/>
<keyword evidence="3" id="KW-1185">Reference proteome</keyword>
<protein>
    <submittedName>
        <fullName evidence="2">Uncharacterized protein</fullName>
    </submittedName>
</protein>
<feature type="compositionally biased region" description="Polar residues" evidence="1">
    <location>
        <begin position="23"/>
        <end position="32"/>
    </location>
</feature>
<sequence>MTSVNYKDTGGYENPPNIVDASGNDSHTLSTE</sequence>